<feature type="signal peptide" evidence="1">
    <location>
        <begin position="1"/>
        <end position="26"/>
    </location>
</feature>
<dbReference type="SUPFAM" id="SSF50494">
    <property type="entry name" value="Trypsin-like serine proteases"/>
    <property type="match status" value="1"/>
</dbReference>
<feature type="chain" id="PRO_5012042572" description="Peptidase S1 domain-containing protein" evidence="1">
    <location>
        <begin position="27"/>
        <end position="267"/>
    </location>
</feature>
<dbReference type="AlphaFoldDB" id="A0A2A4AHK7"/>
<evidence type="ECO:0000313" key="2">
    <source>
        <dbReference type="EMBL" id="PCC81864.1"/>
    </source>
</evidence>
<organism evidence="2 3">
    <name type="scientific">Corynebacterium accolens</name>
    <dbReference type="NCBI Taxonomy" id="38284"/>
    <lineage>
        <taxon>Bacteria</taxon>
        <taxon>Bacillati</taxon>
        <taxon>Actinomycetota</taxon>
        <taxon>Actinomycetes</taxon>
        <taxon>Mycobacteriales</taxon>
        <taxon>Corynebacteriaceae</taxon>
        <taxon>Corynebacterium</taxon>
    </lineage>
</organism>
<accession>A0A2A4AHK7</accession>
<gene>
    <name evidence="2" type="ORF">COM45_11715</name>
</gene>
<protein>
    <recommendedName>
        <fullName evidence="4">Peptidase S1 domain-containing protein</fullName>
    </recommendedName>
</protein>
<evidence type="ECO:0008006" key="4">
    <source>
        <dbReference type="Google" id="ProtNLM"/>
    </source>
</evidence>
<keyword evidence="1" id="KW-0732">Signal</keyword>
<evidence type="ECO:0000313" key="3">
    <source>
        <dbReference type="Proteomes" id="UP000218690"/>
    </source>
</evidence>
<reference evidence="2 3" key="1">
    <citation type="submission" date="2017-09" db="EMBL/GenBank/DDBJ databases">
        <title>Draft Genome Sequence of Corynebacterium accolens AH4003.</title>
        <authorList>
            <person name="Chen Y."/>
            <person name="Oosthuysen W.F."/>
            <person name="Kelley S."/>
            <person name="Horswill A."/>
        </authorList>
    </citation>
    <scope>NUCLEOTIDE SEQUENCE [LARGE SCALE GENOMIC DNA]</scope>
    <source>
        <strain evidence="2 3">AH4003</strain>
    </source>
</reference>
<evidence type="ECO:0000256" key="1">
    <source>
        <dbReference type="SAM" id="SignalP"/>
    </source>
</evidence>
<sequence>MRLMKRFAAVAGATLALLGGQAVAHANPGVGVKQGQVILTAEGTACTVGYVEGSRAWTSAHCGLSGQQVYNEYGQHLGTLRWFKPSGAAEHDLAYVQFAAGTHSEGNPLSGDGINPVPRAGEQVCVTGRLSGNDCAQAIDGPKDFDGMHYATNLPKVNGDSGSGVFMPGRSGVVGIYQGGTVVSRNGKQASFANYARMPYVNELAGLPHQGFVPRRPNIAPPRNIVEVPGVELRKVGDQAEGLATTSSEGFGIDAIRGIANNYGIII</sequence>
<comment type="caution">
    <text evidence="2">The sequence shown here is derived from an EMBL/GenBank/DDBJ whole genome shotgun (WGS) entry which is preliminary data.</text>
</comment>
<dbReference type="InterPro" id="IPR043504">
    <property type="entry name" value="Peptidase_S1_PA_chymotrypsin"/>
</dbReference>
<proteinExistence type="predicted"/>
<dbReference type="Gene3D" id="2.40.10.10">
    <property type="entry name" value="Trypsin-like serine proteases"/>
    <property type="match status" value="2"/>
</dbReference>
<dbReference type="Proteomes" id="UP000218690">
    <property type="component" value="Unassembled WGS sequence"/>
</dbReference>
<dbReference type="EMBL" id="NWBP01000036">
    <property type="protein sequence ID" value="PCC81864.1"/>
    <property type="molecule type" value="Genomic_DNA"/>
</dbReference>
<dbReference type="InterPro" id="IPR009003">
    <property type="entry name" value="Peptidase_S1_PA"/>
</dbReference>
<name>A0A2A4AHK7_9CORY</name>